<evidence type="ECO:0000313" key="7">
    <source>
        <dbReference type="Proteomes" id="UP001186944"/>
    </source>
</evidence>
<keyword evidence="3 5" id="KW-1133">Transmembrane helix</keyword>
<comment type="caution">
    <text evidence="6">The sequence shown here is derived from an EMBL/GenBank/DDBJ whole genome shotgun (WGS) entry which is preliminary data.</text>
</comment>
<feature type="transmembrane region" description="Helical" evidence="5">
    <location>
        <begin position="97"/>
        <end position="123"/>
    </location>
</feature>
<evidence type="ECO:0000256" key="4">
    <source>
        <dbReference type="ARBA" id="ARBA00023136"/>
    </source>
</evidence>
<feature type="transmembrane region" description="Helical" evidence="5">
    <location>
        <begin position="21"/>
        <end position="42"/>
    </location>
</feature>
<evidence type="ECO:0000256" key="2">
    <source>
        <dbReference type="ARBA" id="ARBA00022692"/>
    </source>
</evidence>
<evidence type="ECO:0000256" key="1">
    <source>
        <dbReference type="ARBA" id="ARBA00004141"/>
    </source>
</evidence>
<protein>
    <submittedName>
        <fullName evidence="6">Uncharacterized protein</fullName>
    </submittedName>
</protein>
<dbReference type="GO" id="GO:0005886">
    <property type="term" value="C:plasma membrane"/>
    <property type="evidence" value="ECO:0007669"/>
    <property type="project" value="TreeGrafter"/>
</dbReference>
<dbReference type="EMBL" id="VSWD01000009">
    <property type="protein sequence ID" value="KAK3092933.1"/>
    <property type="molecule type" value="Genomic_DNA"/>
</dbReference>
<feature type="transmembrane region" description="Helical" evidence="5">
    <location>
        <begin position="62"/>
        <end position="85"/>
    </location>
</feature>
<dbReference type="Gene3D" id="1.10.1450.10">
    <property type="entry name" value="Tetraspanin"/>
    <property type="match status" value="1"/>
</dbReference>
<keyword evidence="2 5" id="KW-0812">Transmembrane</keyword>
<reference evidence="6" key="1">
    <citation type="submission" date="2019-08" db="EMBL/GenBank/DDBJ databases">
        <title>The improved chromosome-level genome for the pearl oyster Pinctada fucata martensii using PacBio sequencing and Hi-C.</title>
        <authorList>
            <person name="Zheng Z."/>
        </authorList>
    </citation>
    <scope>NUCLEOTIDE SEQUENCE</scope>
    <source>
        <strain evidence="6">ZZ-2019</strain>
        <tissue evidence="6">Adductor muscle</tissue>
    </source>
</reference>
<dbReference type="PRINTS" id="PR00218">
    <property type="entry name" value="PERIPHERNRDS"/>
</dbReference>
<dbReference type="InterPro" id="IPR000830">
    <property type="entry name" value="Peripherin/rom-1"/>
</dbReference>
<name>A0AA89BW16_PINIB</name>
<evidence type="ECO:0000256" key="3">
    <source>
        <dbReference type="ARBA" id="ARBA00022989"/>
    </source>
</evidence>
<keyword evidence="7" id="KW-1185">Reference proteome</keyword>
<dbReference type="PANTHER" id="PTHR19282">
    <property type="entry name" value="TETRASPANIN"/>
    <property type="match status" value="1"/>
</dbReference>
<dbReference type="PANTHER" id="PTHR19282:SF544">
    <property type="entry name" value="TETRASPANIN"/>
    <property type="match status" value="1"/>
</dbReference>
<dbReference type="SUPFAM" id="SSF48652">
    <property type="entry name" value="Tetraspanin"/>
    <property type="match status" value="1"/>
</dbReference>
<dbReference type="InterPro" id="IPR008952">
    <property type="entry name" value="Tetraspanin_EC2_sf"/>
</dbReference>
<comment type="subcellular location">
    <subcellularLocation>
        <location evidence="1">Membrane</location>
        <topology evidence="1">Multi-pass membrane protein</topology>
    </subcellularLocation>
</comment>
<proteinExistence type="predicted"/>
<organism evidence="6 7">
    <name type="scientific">Pinctada imbricata</name>
    <name type="common">Atlantic pearl-oyster</name>
    <name type="synonym">Pinctada martensii</name>
    <dbReference type="NCBI Taxonomy" id="66713"/>
    <lineage>
        <taxon>Eukaryota</taxon>
        <taxon>Metazoa</taxon>
        <taxon>Spiralia</taxon>
        <taxon>Lophotrochozoa</taxon>
        <taxon>Mollusca</taxon>
        <taxon>Bivalvia</taxon>
        <taxon>Autobranchia</taxon>
        <taxon>Pteriomorphia</taxon>
        <taxon>Pterioida</taxon>
        <taxon>Pterioidea</taxon>
        <taxon>Pteriidae</taxon>
        <taxon>Pinctada</taxon>
    </lineage>
</organism>
<dbReference type="Pfam" id="PF00335">
    <property type="entry name" value="Tetraspanin"/>
    <property type="match status" value="1"/>
</dbReference>
<dbReference type="Proteomes" id="UP001186944">
    <property type="component" value="Unassembled WGS sequence"/>
</dbReference>
<gene>
    <name evidence="6" type="ORF">FSP39_009058</name>
</gene>
<dbReference type="GO" id="GO:0007601">
    <property type="term" value="P:visual perception"/>
    <property type="evidence" value="ECO:0007669"/>
    <property type="project" value="InterPro"/>
</dbReference>
<evidence type="ECO:0000256" key="5">
    <source>
        <dbReference type="SAM" id="Phobius"/>
    </source>
</evidence>
<keyword evidence="4 5" id="KW-0472">Membrane</keyword>
<sequence>MAWPKIEVSETARCKLAKASGALNMIAIPFCLILLGTGSFIVDAMKDKMNLIEGLNMEVLPGFMITVGLLGVISCAFGAKVCWTNHLPKKRKYWSKYLLPSVCMTLFVFLCIFVSAIVCYAQISSLEDSFGRGISVAMTKYKSHAFTKTQLDELQIEYSCCGSQTYTDWFNIQWIHDEYLSNPIKAVAKKNSAKGEYTNDDVPFSCCAYTSMRPCIHHDVHDNKKHFSYDYRTGVTLHTRGCKDALTDLYGRKILAEVGATVFVISVVELALVIIIRILQTAIDSSVEADDPDEPSVAYIFPFGRTAMKSVAKGIKKYHKGKGDDKATTLPLLDAHGHEIVEDDDQGTDSFFDDSTFDTVSQDSAEANLANVDEHIYEEITQPLDDHYVGEITEPLDDRYVGEITEPHRRSLCWNANCQS</sequence>
<dbReference type="AlphaFoldDB" id="A0AA89BW16"/>
<dbReference type="InterPro" id="IPR018499">
    <property type="entry name" value="Tetraspanin/Peripherin"/>
</dbReference>
<feature type="transmembrane region" description="Helical" evidence="5">
    <location>
        <begin position="254"/>
        <end position="276"/>
    </location>
</feature>
<evidence type="ECO:0000313" key="6">
    <source>
        <dbReference type="EMBL" id="KAK3092933.1"/>
    </source>
</evidence>
<accession>A0AA89BW16</accession>